<evidence type="ECO:0000256" key="1">
    <source>
        <dbReference type="SAM" id="MobiDB-lite"/>
    </source>
</evidence>
<feature type="compositionally biased region" description="Polar residues" evidence="1">
    <location>
        <begin position="1"/>
        <end position="17"/>
    </location>
</feature>
<evidence type="ECO:0000256" key="2">
    <source>
        <dbReference type="SAM" id="Phobius"/>
    </source>
</evidence>
<dbReference type="OrthoDB" id="408152at2759"/>
<feature type="region of interest" description="Disordered" evidence="1">
    <location>
        <begin position="1"/>
        <end position="30"/>
    </location>
</feature>
<feature type="transmembrane region" description="Helical" evidence="2">
    <location>
        <begin position="263"/>
        <end position="285"/>
    </location>
</feature>
<keyword evidence="2" id="KW-0812">Transmembrane</keyword>
<dbReference type="PANTHER" id="PTHR36978:SF3">
    <property type="entry name" value="P-LOOP CONTAINING NUCLEOSIDE TRIPHOSPHATE HYDROLASE PROTEIN"/>
    <property type="match status" value="1"/>
</dbReference>
<evidence type="ECO:0000313" key="4">
    <source>
        <dbReference type="Proteomes" id="UP000325902"/>
    </source>
</evidence>
<dbReference type="Gene3D" id="3.40.50.300">
    <property type="entry name" value="P-loop containing nucleotide triphosphate hydrolases"/>
    <property type="match status" value="1"/>
</dbReference>
<name>A0A5N5CXP0_9PEZI</name>
<proteinExistence type="predicted"/>
<organism evidence="3 4">
    <name type="scientific">Lasiodiplodia theobromae</name>
    <dbReference type="NCBI Taxonomy" id="45133"/>
    <lineage>
        <taxon>Eukaryota</taxon>
        <taxon>Fungi</taxon>
        <taxon>Dikarya</taxon>
        <taxon>Ascomycota</taxon>
        <taxon>Pezizomycotina</taxon>
        <taxon>Dothideomycetes</taxon>
        <taxon>Dothideomycetes incertae sedis</taxon>
        <taxon>Botryosphaeriales</taxon>
        <taxon>Botryosphaeriaceae</taxon>
        <taxon>Lasiodiplodia</taxon>
    </lineage>
</organism>
<dbReference type="Pfam" id="PF17784">
    <property type="entry name" value="Sulfotransfer_4"/>
    <property type="match status" value="1"/>
</dbReference>
<dbReference type="InterPro" id="IPR027417">
    <property type="entry name" value="P-loop_NTPase"/>
</dbReference>
<dbReference type="EMBL" id="VCHE01000150">
    <property type="protein sequence ID" value="KAB2570130.1"/>
    <property type="molecule type" value="Genomic_DNA"/>
</dbReference>
<dbReference type="PANTHER" id="PTHR36978">
    <property type="entry name" value="P-LOOP CONTAINING NUCLEOTIDE TRIPHOSPHATE HYDROLASE"/>
    <property type="match status" value="1"/>
</dbReference>
<gene>
    <name evidence="3" type="ORF">DBV05_g11194</name>
</gene>
<keyword evidence="2" id="KW-0472">Membrane</keyword>
<evidence type="ECO:0000313" key="3">
    <source>
        <dbReference type="EMBL" id="KAB2570130.1"/>
    </source>
</evidence>
<dbReference type="AlphaFoldDB" id="A0A5N5CXP0"/>
<accession>A0A5N5CXP0</accession>
<dbReference type="InterPro" id="IPR040632">
    <property type="entry name" value="Sulfotransfer_4"/>
</dbReference>
<reference evidence="3 4" key="1">
    <citation type="journal article" date="2019" name="Sci. Rep.">
        <title>A multi-omics analysis of the grapevine pathogen Lasiodiplodia theobromae reveals that temperature affects the expression of virulence- and pathogenicity-related genes.</title>
        <authorList>
            <person name="Felix C."/>
            <person name="Meneses R."/>
            <person name="Goncalves M.F.M."/>
            <person name="Tilleman L."/>
            <person name="Duarte A.S."/>
            <person name="Jorrin-Novo J.V."/>
            <person name="Van de Peer Y."/>
            <person name="Deforce D."/>
            <person name="Van Nieuwerburgh F."/>
            <person name="Esteves A.C."/>
            <person name="Alves A."/>
        </authorList>
    </citation>
    <scope>NUCLEOTIDE SEQUENCE [LARGE SCALE GENOMIC DNA]</scope>
    <source>
        <strain evidence="3 4">LA-SOL3</strain>
    </source>
</reference>
<protein>
    <recommendedName>
        <fullName evidence="5">NAD dependent epimerase/dehydratase</fullName>
    </recommendedName>
</protein>
<evidence type="ECO:0008006" key="5">
    <source>
        <dbReference type="Google" id="ProtNLM"/>
    </source>
</evidence>
<keyword evidence="2" id="KW-1133">Transmembrane helix</keyword>
<dbReference type="Proteomes" id="UP000325902">
    <property type="component" value="Unassembled WGS sequence"/>
</dbReference>
<keyword evidence="4" id="KW-1185">Reference proteome</keyword>
<comment type="caution">
    <text evidence="3">The sequence shown here is derived from an EMBL/GenBank/DDBJ whole genome shotgun (WGS) entry which is preliminary data.</text>
</comment>
<sequence>MATPKASSTPPLTNGASSGRPPLEPGQHNNHTLKVINVGLPRTGTTSVGAALSILLHGPVVDGGALAWLGSACQQRLLLELIRPCPLRTLVDRTFALYGLARLTEGCVAATDVPFCYFVEELLQLYPRATVVCTRRERESWWLSYKNLWWRIDDLAALGWVSPTLRRFLDIQYGFLFRRTPQAVGISEGEVEVVDGNRDALYDAHEAYVRRVVPEGQLHFVDVRDGWKPLCDILGLPVPDVEFPRENTRQRMDPFQVVVKRRFIIRGVLLVSVGLGACGGLVYLLRRALGGYAWKLW</sequence>
<dbReference type="SUPFAM" id="SSF52540">
    <property type="entry name" value="P-loop containing nucleoside triphosphate hydrolases"/>
    <property type="match status" value="1"/>
</dbReference>